<gene>
    <name evidence="2" type="ORF">RND71_035953</name>
</gene>
<dbReference type="EMBL" id="JAVYJV010000019">
    <property type="protein sequence ID" value="KAK4345777.1"/>
    <property type="molecule type" value="Genomic_DNA"/>
</dbReference>
<feature type="coiled-coil region" evidence="1">
    <location>
        <begin position="62"/>
        <end position="103"/>
    </location>
</feature>
<sequence>MSEDSTSSQLKCHYGLIASHLTSTTSSNPETKFFKCPKPKIYSYDYWKWKDEVFLDTPLTAIKELVVALDVVKVEMNKLREEVAKLEALNHSQVIKMSNLEEKPFSENERFVGLLASPTKSIHLVPVASPAFVFVFGI</sequence>
<organism evidence="2 3">
    <name type="scientific">Anisodus tanguticus</name>
    <dbReference type="NCBI Taxonomy" id="243964"/>
    <lineage>
        <taxon>Eukaryota</taxon>
        <taxon>Viridiplantae</taxon>
        <taxon>Streptophyta</taxon>
        <taxon>Embryophyta</taxon>
        <taxon>Tracheophyta</taxon>
        <taxon>Spermatophyta</taxon>
        <taxon>Magnoliopsida</taxon>
        <taxon>eudicotyledons</taxon>
        <taxon>Gunneridae</taxon>
        <taxon>Pentapetalae</taxon>
        <taxon>asterids</taxon>
        <taxon>lamiids</taxon>
        <taxon>Solanales</taxon>
        <taxon>Solanaceae</taxon>
        <taxon>Solanoideae</taxon>
        <taxon>Hyoscyameae</taxon>
        <taxon>Anisodus</taxon>
    </lineage>
</organism>
<evidence type="ECO:0000313" key="3">
    <source>
        <dbReference type="Proteomes" id="UP001291623"/>
    </source>
</evidence>
<keyword evidence="1" id="KW-0175">Coiled coil</keyword>
<evidence type="ECO:0000313" key="2">
    <source>
        <dbReference type="EMBL" id="KAK4345777.1"/>
    </source>
</evidence>
<reference evidence="2" key="1">
    <citation type="submission" date="2023-12" db="EMBL/GenBank/DDBJ databases">
        <title>Genome assembly of Anisodus tanguticus.</title>
        <authorList>
            <person name="Wang Y.-J."/>
        </authorList>
    </citation>
    <scope>NUCLEOTIDE SEQUENCE</scope>
    <source>
        <strain evidence="2">KB-2021</strain>
        <tissue evidence="2">Leaf</tissue>
    </source>
</reference>
<proteinExistence type="predicted"/>
<name>A0AAE1R7V2_9SOLA</name>
<comment type="caution">
    <text evidence="2">The sequence shown here is derived from an EMBL/GenBank/DDBJ whole genome shotgun (WGS) entry which is preliminary data.</text>
</comment>
<evidence type="ECO:0000256" key="1">
    <source>
        <dbReference type="SAM" id="Coils"/>
    </source>
</evidence>
<protein>
    <submittedName>
        <fullName evidence="2">Uncharacterized protein</fullName>
    </submittedName>
</protein>
<keyword evidence="3" id="KW-1185">Reference proteome</keyword>
<dbReference type="AlphaFoldDB" id="A0AAE1R7V2"/>
<accession>A0AAE1R7V2</accession>
<dbReference type="Proteomes" id="UP001291623">
    <property type="component" value="Unassembled WGS sequence"/>
</dbReference>